<proteinExistence type="predicted"/>
<dbReference type="PANTHER" id="PTHR38009:SF1">
    <property type="entry name" value="CONSERVED HYPOTHETICAL PHAGE TAIL PROTEIN"/>
    <property type="match status" value="1"/>
</dbReference>
<accession>A0A5E6Y5A6</accession>
<protein>
    <recommendedName>
        <fullName evidence="3">Glycerol acyltransferase</fullName>
    </recommendedName>
</protein>
<evidence type="ECO:0008006" key="3">
    <source>
        <dbReference type="Google" id="ProtNLM"/>
    </source>
</evidence>
<reference evidence="1 2" key="1">
    <citation type="submission" date="2019-09" db="EMBL/GenBank/DDBJ databases">
        <authorList>
            <person name="Chandra G."/>
            <person name="Truman W A."/>
        </authorList>
    </citation>
    <scope>NUCLEOTIDE SEQUENCE [LARGE SCALE GENOMIC DNA]</scope>
    <source>
        <strain evidence="1">PS862</strain>
    </source>
</reference>
<organism evidence="1 2">
    <name type="scientific">Pseudomonas fluorescens</name>
    <dbReference type="NCBI Taxonomy" id="294"/>
    <lineage>
        <taxon>Bacteria</taxon>
        <taxon>Pseudomonadati</taxon>
        <taxon>Pseudomonadota</taxon>
        <taxon>Gammaproteobacteria</taxon>
        <taxon>Pseudomonadales</taxon>
        <taxon>Pseudomonadaceae</taxon>
        <taxon>Pseudomonas</taxon>
    </lineage>
</organism>
<dbReference type="NCBIfam" id="TIGR02241">
    <property type="entry name" value="conserved hypothetical phage tail region protein"/>
    <property type="match status" value="1"/>
</dbReference>
<name>A0A5E6Y5A6_PSEFL</name>
<dbReference type="PANTHER" id="PTHR38009">
    <property type="entry name" value="CONSERVED HYPOTHETICAL PHAGE TAIL PROTEIN"/>
    <property type="match status" value="1"/>
</dbReference>
<dbReference type="AlphaFoldDB" id="A0A5E6Y5A6"/>
<evidence type="ECO:0000313" key="2">
    <source>
        <dbReference type="Proteomes" id="UP000385207"/>
    </source>
</evidence>
<dbReference type="Pfam" id="PF06841">
    <property type="entry name" value="Phage_T4_gp19"/>
    <property type="match status" value="1"/>
</dbReference>
<dbReference type="InterPro" id="IPR011747">
    <property type="entry name" value="CHP02241"/>
</dbReference>
<sequence length="146" mass="16768">MSLYLPPVGFHFNARFDVPGATERDVRFRDVSGLTMELEEFAYNEGGENRFSHKLPVRARYPDLVLKRGLLVDSGLRKWVLDAVHNLVIQPVTVWVTLLDESHAPLQTYTVVGAWPKKWVISDFSAENSEIVVETLELAYQYFRVD</sequence>
<evidence type="ECO:0000313" key="1">
    <source>
        <dbReference type="EMBL" id="VVO69313.1"/>
    </source>
</evidence>
<dbReference type="OrthoDB" id="9799891at2"/>
<dbReference type="GO" id="GO:0005198">
    <property type="term" value="F:structural molecule activity"/>
    <property type="evidence" value="ECO:0007669"/>
    <property type="project" value="InterPro"/>
</dbReference>
<gene>
    <name evidence="1" type="ORF">PS862_01255</name>
</gene>
<dbReference type="Proteomes" id="UP000385207">
    <property type="component" value="Unassembled WGS sequence"/>
</dbReference>
<dbReference type="EMBL" id="CABVII010000004">
    <property type="protein sequence ID" value="VVO69313.1"/>
    <property type="molecule type" value="Genomic_DNA"/>
</dbReference>
<dbReference type="InterPro" id="IPR010667">
    <property type="entry name" value="Phage_T4_Gp19"/>
</dbReference>
<dbReference type="RefSeq" id="WP_150748946.1">
    <property type="nucleotide sequence ID" value="NZ_CABVHE010000102.1"/>
</dbReference>